<accession>A0A8S4BXU0</accession>
<sequence length="29" mass="3052">MKNPATNKLVDALSAAASKLGMTDKTNPY</sequence>
<reference evidence="1" key="1">
    <citation type="submission" date="2021-06" db="EMBL/GenBank/DDBJ databases">
        <authorList>
            <person name="Nardi T."/>
            <person name="Nardi T."/>
        </authorList>
    </citation>
    <scope>NUCLEOTIDE SEQUENCE</scope>
</reference>
<organism evidence="1 2">
    <name type="scientific">Hyalomma marginatum</name>
    <dbReference type="NCBI Taxonomy" id="34627"/>
    <lineage>
        <taxon>Eukaryota</taxon>
        <taxon>Metazoa</taxon>
        <taxon>Ecdysozoa</taxon>
        <taxon>Arthropoda</taxon>
        <taxon>Chelicerata</taxon>
        <taxon>Arachnida</taxon>
        <taxon>Acari</taxon>
        <taxon>Parasitiformes</taxon>
        <taxon>Ixodida</taxon>
        <taxon>Ixodoidea</taxon>
        <taxon>Ixodidae</taxon>
        <taxon>Hyalomminae</taxon>
        <taxon>Hyalomma</taxon>
    </lineage>
</organism>
<keyword evidence="2" id="KW-1185">Reference proteome</keyword>
<evidence type="ECO:0000313" key="1">
    <source>
        <dbReference type="EMBL" id="CAG7597391.1"/>
    </source>
</evidence>
<dbReference type="EMBL" id="CAJVAF010000323">
    <property type="protein sequence ID" value="CAG7597391.1"/>
    <property type="molecule type" value="Genomic_DNA"/>
</dbReference>
<gene>
    <name evidence="1" type="ORF">MHYMCMPASI_00934</name>
</gene>
<evidence type="ECO:0000313" key="2">
    <source>
        <dbReference type="Proteomes" id="UP000837675"/>
    </source>
</evidence>
<dbReference type="AlphaFoldDB" id="A0A8S4BXU0"/>
<dbReference type="Proteomes" id="UP000837675">
    <property type="component" value="Unassembled WGS sequence"/>
</dbReference>
<proteinExistence type="predicted"/>
<protein>
    <submittedName>
        <fullName evidence="1">Uncharacterized protein</fullName>
    </submittedName>
</protein>
<name>A0A8S4BXU0_9ACAR</name>
<comment type="caution">
    <text evidence="1">The sequence shown here is derived from an EMBL/GenBank/DDBJ whole genome shotgun (WGS) entry which is preliminary data.</text>
</comment>